<dbReference type="Pfam" id="PF06831">
    <property type="entry name" value="H2TH"/>
    <property type="match status" value="1"/>
</dbReference>
<dbReference type="GO" id="GO:0006284">
    <property type="term" value="P:base-excision repair"/>
    <property type="evidence" value="ECO:0007669"/>
    <property type="project" value="InterPro"/>
</dbReference>
<proteinExistence type="inferred from homology"/>
<evidence type="ECO:0000313" key="12">
    <source>
        <dbReference type="EMBL" id="KAF6766463.1"/>
    </source>
</evidence>
<dbReference type="InterPro" id="IPR012319">
    <property type="entry name" value="FPG_cat"/>
</dbReference>
<evidence type="ECO:0000256" key="10">
    <source>
        <dbReference type="SAM" id="MobiDB-lite"/>
    </source>
</evidence>
<dbReference type="Gene3D" id="3.20.190.10">
    <property type="entry name" value="MutM-like, N-terminal"/>
    <property type="match status" value="1"/>
</dbReference>
<evidence type="ECO:0000256" key="4">
    <source>
        <dbReference type="ARBA" id="ARBA00022801"/>
    </source>
</evidence>
<keyword evidence="5" id="KW-0238">DNA-binding</keyword>
<comment type="caution">
    <text evidence="12">The sequence shown here is derived from an EMBL/GenBank/DDBJ whole genome shotgun (WGS) entry which is preliminary data.</text>
</comment>
<evidence type="ECO:0000256" key="1">
    <source>
        <dbReference type="ARBA" id="ARBA00001668"/>
    </source>
</evidence>
<dbReference type="Gene3D" id="1.10.8.50">
    <property type="match status" value="1"/>
</dbReference>
<dbReference type="SMART" id="SM01232">
    <property type="entry name" value="H2TH"/>
    <property type="match status" value="1"/>
</dbReference>
<dbReference type="InterPro" id="IPR035937">
    <property type="entry name" value="FPG_N"/>
</dbReference>
<dbReference type="SUPFAM" id="SSF46946">
    <property type="entry name" value="S13-like H2TH domain"/>
    <property type="match status" value="1"/>
</dbReference>
<dbReference type="PANTHER" id="PTHR22993:SF9">
    <property type="entry name" value="FORMAMIDOPYRIMIDINE-DNA GLYCOSYLASE"/>
    <property type="match status" value="1"/>
</dbReference>
<dbReference type="Pfam" id="PF01149">
    <property type="entry name" value="Fapy_DNA_glyco"/>
    <property type="match status" value="1"/>
</dbReference>
<keyword evidence="3" id="KW-0227">DNA damage</keyword>
<feature type="compositionally biased region" description="Basic and acidic residues" evidence="10">
    <location>
        <begin position="295"/>
        <end position="308"/>
    </location>
</feature>
<evidence type="ECO:0000259" key="11">
    <source>
        <dbReference type="PROSITE" id="PS51068"/>
    </source>
</evidence>
<dbReference type="GO" id="GO:0008270">
    <property type="term" value="F:zinc ion binding"/>
    <property type="evidence" value="ECO:0007669"/>
    <property type="project" value="InterPro"/>
</dbReference>
<evidence type="ECO:0000256" key="5">
    <source>
        <dbReference type="ARBA" id="ARBA00023125"/>
    </source>
</evidence>
<comment type="catalytic activity">
    <reaction evidence="1">
        <text>Hydrolysis of DNA containing ring-opened 7-methylguanine residues, releasing 2,6-diamino-4-hydroxy-5-(N-methyl)formamidopyrimidine.</text>
        <dbReference type="EC" id="3.2.2.23"/>
    </reaction>
</comment>
<comment type="similarity">
    <text evidence="2">Belongs to the FPG family.</text>
</comment>
<dbReference type="InterPro" id="IPR010979">
    <property type="entry name" value="Ribosomal_uS13-like_H2TH"/>
</dbReference>
<dbReference type="GO" id="GO:0016829">
    <property type="term" value="F:lyase activity"/>
    <property type="evidence" value="ECO:0007669"/>
    <property type="project" value="UniProtKB-KW"/>
</dbReference>
<evidence type="ECO:0000256" key="7">
    <source>
        <dbReference type="ARBA" id="ARBA00023239"/>
    </source>
</evidence>
<reference evidence="12 13" key="1">
    <citation type="submission" date="2020-07" db="EMBL/GenBank/DDBJ databases">
        <title>Comparative genomics of pyrophilous fungi reveals a link between fire events and developmental genes.</title>
        <authorList>
            <consortium name="DOE Joint Genome Institute"/>
            <person name="Steindorff A.S."/>
            <person name="Carver A."/>
            <person name="Calhoun S."/>
            <person name="Stillman K."/>
            <person name="Liu H."/>
            <person name="Lipzen A."/>
            <person name="Pangilinan J."/>
            <person name="Labutti K."/>
            <person name="Bruns T.D."/>
            <person name="Grigoriev I.V."/>
        </authorList>
    </citation>
    <scope>NUCLEOTIDE SEQUENCE [LARGE SCALE GENOMIC DNA]</scope>
    <source>
        <strain evidence="12 13">CBS 144469</strain>
    </source>
</reference>
<protein>
    <submittedName>
        <fullName evidence="12">AtMMH-1</fullName>
    </submittedName>
</protein>
<dbReference type="GO" id="GO:0008534">
    <property type="term" value="F:oxidized purine nucleobase lesion DNA N-glycosylase activity"/>
    <property type="evidence" value="ECO:0007669"/>
    <property type="project" value="UniProtKB-EC"/>
</dbReference>
<feature type="domain" description="Formamidopyrimidine-DNA glycosylase catalytic" evidence="11">
    <location>
        <begin position="21"/>
        <end position="152"/>
    </location>
</feature>
<dbReference type="GO" id="GO:0003906">
    <property type="term" value="F:DNA-(apurinic or apyrimidinic site) endonuclease activity"/>
    <property type="evidence" value="ECO:0007669"/>
    <property type="project" value="InterPro"/>
</dbReference>
<evidence type="ECO:0000256" key="9">
    <source>
        <dbReference type="ARBA" id="ARBA00023295"/>
    </source>
</evidence>
<accession>A0A8H6IKM6</accession>
<keyword evidence="4" id="KW-0378">Hydrolase</keyword>
<evidence type="ECO:0000256" key="2">
    <source>
        <dbReference type="ARBA" id="ARBA00009409"/>
    </source>
</evidence>
<keyword evidence="8" id="KW-0511">Multifunctional enzyme</keyword>
<dbReference type="SUPFAM" id="SSF81624">
    <property type="entry name" value="N-terminal domain of MutM-like DNA repair proteins"/>
    <property type="match status" value="1"/>
</dbReference>
<organism evidence="12 13">
    <name type="scientific">Ephemerocybe angulata</name>
    <dbReference type="NCBI Taxonomy" id="980116"/>
    <lineage>
        <taxon>Eukaryota</taxon>
        <taxon>Fungi</taxon>
        <taxon>Dikarya</taxon>
        <taxon>Basidiomycota</taxon>
        <taxon>Agaricomycotina</taxon>
        <taxon>Agaricomycetes</taxon>
        <taxon>Agaricomycetidae</taxon>
        <taxon>Agaricales</taxon>
        <taxon>Agaricineae</taxon>
        <taxon>Psathyrellaceae</taxon>
        <taxon>Ephemerocybe</taxon>
    </lineage>
</organism>
<dbReference type="OrthoDB" id="444592at2759"/>
<gene>
    <name evidence="12" type="ORF">DFP72DRAFT_866556</name>
</gene>
<dbReference type="PROSITE" id="PS51068">
    <property type="entry name" value="FPG_CAT"/>
    <property type="match status" value="1"/>
</dbReference>
<dbReference type="SMART" id="SM00898">
    <property type="entry name" value="Fapy_DNA_glyco"/>
    <property type="match status" value="1"/>
</dbReference>
<name>A0A8H6IKM6_9AGAR</name>
<feature type="region of interest" description="Disordered" evidence="10">
    <location>
        <begin position="295"/>
        <end position="372"/>
    </location>
</feature>
<dbReference type="EMBL" id="JACGCI010000001">
    <property type="protein sequence ID" value="KAF6766463.1"/>
    <property type="molecule type" value="Genomic_DNA"/>
</dbReference>
<dbReference type="Proteomes" id="UP000521943">
    <property type="component" value="Unassembled WGS sequence"/>
</dbReference>
<keyword evidence="7" id="KW-0456">Lyase</keyword>
<keyword evidence="13" id="KW-1185">Reference proteome</keyword>
<evidence type="ECO:0000256" key="6">
    <source>
        <dbReference type="ARBA" id="ARBA00023204"/>
    </source>
</evidence>
<evidence type="ECO:0000256" key="8">
    <source>
        <dbReference type="ARBA" id="ARBA00023268"/>
    </source>
</evidence>
<dbReference type="GO" id="GO:0005634">
    <property type="term" value="C:nucleus"/>
    <property type="evidence" value="ECO:0007669"/>
    <property type="project" value="TreeGrafter"/>
</dbReference>
<dbReference type="GO" id="GO:0003684">
    <property type="term" value="F:damaged DNA binding"/>
    <property type="evidence" value="ECO:0007669"/>
    <property type="project" value="InterPro"/>
</dbReference>
<dbReference type="InterPro" id="IPR015886">
    <property type="entry name" value="H2TH_FPG"/>
</dbReference>
<evidence type="ECO:0000313" key="13">
    <source>
        <dbReference type="Proteomes" id="UP000521943"/>
    </source>
</evidence>
<dbReference type="AlphaFoldDB" id="A0A8H6IKM6"/>
<evidence type="ECO:0000256" key="3">
    <source>
        <dbReference type="ARBA" id="ARBA00022763"/>
    </source>
</evidence>
<keyword evidence="9" id="KW-0326">Glycosidase</keyword>
<keyword evidence="6" id="KW-0234">DNA repair</keyword>
<dbReference type="PANTHER" id="PTHR22993">
    <property type="entry name" value="FORMAMIDOPYRIMIDINE-DNA GLYCOSYLASE"/>
    <property type="match status" value="1"/>
</dbReference>
<sequence>MQKGPHLRHMERVKVLPSLCPYFLKVERAAKLLRDVAKGRQVMKVDTFDDQIVYAGTTHQEFEQELSGRVVKDVQRYGKVFYILLEGEGKHPVLHFGMTGMLQPPSLSSVMQFVLHILAEAGPLAPVTEVDKGSIQESSTIQIAFLDPRRLARIRLCSSPLTEPPICDLGFDPILSMPSLEAFSARVRKRSCPIKALLLDQSFSAGVGNWVADEILYHARVHPEQRCNVLSEGQIQQLYDKTVYVAKTAVDGKGKKKNSDDPLLLPSGQPATIKFITVGGRTSAYVSELQRLQKNVEAKSSKEARDDSGGGEESDLTPLAESDADPEPAPKPSSQTRSSARKRKATKTTYRLAEVLVVEPEPAPKRRRESRA</sequence>